<proteinExistence type="predicted"/>
<dbReference type="AlphaFoldDB" id="A0A0R3LE86"/>
<comment type="caution">
    <text evidence="2">The sequence shown here is derived from an EMBL/GenBank/DDBJ whole genome shotgun (WGS) entry which is preliminary data.</text>
</comment>
<gene>
    <name evidence="2" type="ORF">CQ12_26050</name>
</gene>
<keyword evidence="1" id="KW-0732">Signal</keyword>
<feature type="chain" id="PRO_5006442992" description="Silver efflux pump" evidence="1">
    <location>
        <begin position="35"/>
        <end position="87"/>
    </location>
</feature>
<organism evidence="2 3">
    <name type="scientific">Bradyrhizobium jicamae</name>
    <dbReference type="NCBI Taxonomy" id="280332"/>
    <lineage>
        <taxon>Bacteria</taxon>
        <taxon>Pseudomonadati</taxon>
        <taxon>Pseudomonadota</taxon>
        <taxon>Alphaproteobacteria</taxon>
        <taxon>Hyphomicrobiales</taxon>
        <taxon>Nitrobacteraceae</taxon>
        <taxon>Bradyrhizobium</taxon>
    </lineage>
</organism>
<keyword evidence="3" id="KW-1185">Reference proteome</keyword>
<protein>
    <recommendedName>
        <fullName evidence="4">Silver efflux pump</fullName>
    </recommendedName>
</protein>
<evidence type="ECO:0000313" key="3">
    <source>
        <dbReference type="Proteomes" id="UP000050863"/>
    </source>
</evidence>
<reference evidence="2 3" key="1">
    <citation type="submission" date="2014-03" db="EMBL/GenBank/DDBJ databases">
        <title>Bradyrhizobium valentinum sp. nov., isolated from effective nodules of Lupinus mariae-josephae, a lupine endemic of basic-lime soils in Eastern Spain.</title>
        <authorList>
            <person name="Duran D."/>
            <person name="Rey L."/>
            <person name="Navarro A."/>
            <person name="Busquets A."/>
            <person name="Imperial J."/>
            <person name="Ruiz-Argueso T."/>
        </authorList>
    </citation>
    <scope>NUCLEOTIDE SEQUENCE [LARGE SCALE GENOMIC DNA]</scope>
    <source>
        <strain evidence="2 3">PAC68</strain>
    </source>
</reference>
<name>A0A0R3LE86_9BRAD</name>
<dbReference type="OrthoDB" id="5616300at2"/>
<evidence type="ECO:0000256" key="1">
    <source>
        <dbReference type="SAM" id="SignalP"/>
    </source>
</evidence>
<evidence type="ECO:0008006" key="4">
    <source>
        <dbReference type="Google" id="ProtNLM"/>
    </source>
</evidence>
<dbReference type="Proteomes" id="UP000050863">
    <property type="component" value="Unassembled WGS sequence"/>
</dbReference>
<evidence type="ECO:0000313" key="2">
    <source>
        <dbReference type="EMBL" id="KRR03507.1"/>
    </source>
</evidence>
<feature type="signal peptide" evidence="1">
    <location>
        <begin position="1"/>
        <end position="34"/>
    </location>
</feature>
<dbReference type="STRING" id="280332.CQ12_26050"/>
<accession>A0A0R3LE86</accession>
<dbReference type="EMBL" id="LLXZ01000143">
    <property type="protein sequence ID" value="KRR03507.1"/>
    <property type="molecule type" value="Genomic_DNA"/>
</dbReference>
<sequence length="87" mass="8383">MKLNSKSGATLAAAAATLFLAGSVVSTVSTPANATQGKCVAGNACKGQSACKGSANACKGQNACKGTGFSMTSEKACAAMGAKFVKS</sequence>
<dbReference type="RefSeq" id="WP_057837739.1">
    <property type="nucleotide sequence ID" value="NZ_LLXZ01000143.1"/>
</dbReference>